<dbReference type="AlphaFoldDB" id="A0A0K0FW60"/>
<dbReference type="SUPFAM" id="SSF50630">
    <property type="entry name" value="Acid proteases"/>
    <property type="match status" value="1"/>
</dbReference>
<organism evidence="3 4">
    <name type="scientific">Strongyloides venezuelensis</name>
    <name type="common">Threadworm</name>
    <dbReference type="NCBI Taxonomy" id="75913"/>
    <lineage>
        <taxon>Eukaryota</taxon>
        <taxon>Metazoa</taxon>
        <taxon>Ecdysozoa</taxon>
        <taxon>Nematoda</taxon>
        <taxon>Chromadorea</taxon>
        <taxon>Rhabditida</taxon>
        <taxon>Tylenchina</taxon>
        <taxon>Panagrolaimomorpha</taxon>
        <taxon>Strongyloidoidea</taxon>
        <taxon>Strongyloididae</taxon>
        <taxon>Strongyloides</taxon>
    </lineage>
</organism>
<evidence type="ECO:0000259" key="2">
    <source>
        <dbReference type="PROSITE" id="PS50158"/>
    </source>
</evidence>
<accession>A0A0K0FW60</accession>
<evidence type="ECO:0000256" key="1">
    <source>
        <dbReference type="PROSITE-ProRule" id="PRU00047"/>
    </source>
</evidence>
<name>A0A0K0FW60_STRVS</name>
<reference evidence="4" key="2">
    <citation type="submission" date="2015-08" db="UniProtKB">
        <authorList>
            <consortium name="WormBaseParasite"/>
        </authorList>
    </citation>
    <scope>IDENTIFICATION</scope>
</reference>
<evidence type="ECO:0000313" key="3">
    <source>
        <dbReference type="Proteomes" id="UP000035680"/>
    </source>
</evidence>
<keyword evidence="1" id="KW-0863">Zinc-finger</keyword>
<dbReference type="InterPro" id="IPR021109">
    <property type="entry name" value="Peptidase_aspartic_dom_sf"/>
</dbReference>
<dbReference type="PROSITE" id="PS50158">
    <property type="entry name" value="ZF_CCHC"/>
    <property type="match status" value="1"/>
</dbReference>
<keyword evidence="1" id="KW-0862">Zinc</keyword>
<dbReference type="PANTHER" id="PTHR46888">
    <property type="entry name" value="ZINC KNUCKLE DOMAINCONTAINING PROTEIN-RELATED"/>
    <property type="match status" value="1"/>
</dbReference>
<dbReference type="GO" id="GO:0003676">
    <property type="term" value="F:nucleic acid binding"/>
    <property type="evidence" value="ECO:0007669"/>
    <property type="project" value="InterPro"/>
</dbReference>
<proteinExistence type="predicted"/>
<dbReference type="PANTHER" id="PTHR46888:SF1">
    <property type="entry name" value="RIBONUCLEASE H"/>
    <property type="match status" value="1"/>
</dbReference>
<dbReference type="GO" id="GO:0008270">
    <property type="term" value="F:zinc ion binding"/>
    <property type="evidence" value="ECO:0007669"/>
    <property type="project" value="UniProtKB-KW"/>
</dbReference>
<feature type="domain" description="CCHC-type" evidence="2">
    <location>
        <begin position="280"/>
        <end position="295"/>
    </location>
</feature>
<dbReference type="CDD" id="cd00303">
    <property type="entry name" value="retropepsin_like"/>
    <property type="match status" value="1"/>
</dbReference>
<keyword evidence="1" id="KW-0479">Metal-binding</keyword>
<dbReference type="SMART" id="SM00343">
    <property type="entry name" value="ZnF_C2HC"/>
    <property type="match status" value="1"/>
</dbReference>
<sequence length="455" mass="51119">MNISERSDESADSEIVLPPRGATDIGLNINATVENAGVNNANNFNTNVSLDESRNQLNYTGHGDNNRNVLESNNKSMDKGVTINDVMNLIKQMQHINPEKVHTSTAIPRYATRPPPEHFKGKEDFDRWFIKFNAYCRLNHVPRENRIDELILMLEDEPLNDIINDPYLQQDYDASVEFLSRAYKGSYSRTAAMHDLSLLTSRRANKVNDIDDLASKISKYVEVLEAGKSRNDILLHKIENLSKVLPFECQSKFLFCSNLTSYDAAIATAKRMPEQKETICYGCKGIGHIKANCPKKSLRQSNNVIVETLCERADNSPKTIVKFPKGQGKIKTSDKASTSNKNMTICNMHFLKEVDNLIGAEIVVDNMKITSLIDTGANCLILSPSIAEKLGLKTTNTSNVKSFQGVHQVRRIAAPLNIIINNELLKIEEGYVTTREFINPRFQAIIGMNILERLN</sequence>
<dbReference type="SUPFAM" id="SSF57756">
    <property type="entry name" value="Retrovirus zinc finger-like domains"/>
    <property type="match status" value="1"/>
</dbReference>
<dbReference type="WBParaSite" id="SVE_1661500.1">
    <property type="protein sequence ID" value="SVE_1661500.1"/>
    <property type="gene ID" value="SVE_1661500"/>
</dbReference>
<keyword evidence="3" id="KW-1185">Reference proteome</keyword>
<reference evidence="3" key="1">
    <citation type="submission" date="2014-07" db="EMBL/GenBank/DDBJ databases">
        <authorList>
            <person name="Martin A.A"/>
            <person name="De Silva N."/>
        </authorList>
    </citation>
    <scope>NUCLEOTIDE SEQUENCE</scope>
</reference>
<dbReference type="Gene3D" id="4.10.60.10">
    <property type="entry name" value="Zinc finger, CCHC-type"/>
    <property type="match status" value="1"/>
</dbReference>
<dbReference type="InterPro" id="IPR036875">
    <property type="entry name" value="Znf_CCHC_sf"/>
</dbReference>
<dbReference type="Gene3D" id="2.40.70.10">
    <property type="entry name" value="Acid Proteases"/>
    <property type="match status" value="1"/>
</dbReference>
<protein>
    <submittedName>
        <fullName evidence="4">CCHC-type domain-containing protein</fullName>
    </submittedName>
</protein>
<dbReference type="GO" id="GO:0019899">
    <property type="term" value="F:enzyme binding"/>
    <property type="evidence" value="ECO:0007669"/>
    <property type="project" value="UniProtKB-ARBA"/>
</dbReference>
<dbReference type="STRING" id="75913.A0A0K0FW60"/>
<dbReference type="Proteomes" id="UP000035680">
    <property type="component" value="Unassembled WGS sequence"/>
</dbReference>
<dbReference type="InterPro" id="IPR001878">
    <property type="entry name" value="Znf_CCHC"/>
</dbReference>
<dbReference type="Pfam" id="PF13975">
    <property type="entry name" value="gag-asp_proteas"/>
    <property type="match status" value="1"/>
</dbReference>
<evidence type="ECO:0000313" key="4">
    <source>
        <dbReference type="WBParaSite" id="SVE_1661500.1"/>
    </source>
</evidence>